<dbReference type="EMBL" id="HE573021">
    <property type="protein sequence ID" value="CCC47945.1"/>
    <property type="molecule type" value="Genomic_DNA"/>
</dbReference>
<dbReference type="VEuPathDB" id="TriTrypDB:TvY486_0501540"/>
<sequence length="328" mass="34692">MDGQTNPPQHGSTQQTPSSQASPSGVQDEAISEGLDMFDLQLRKDCANAPGSFVGGLGANFPGLPPSPTVGPSGAMFSSVATAPHILTSVMSDPQTTRCMVRDIAQVILRYMSALGEPQPERLCDDYKRQIIFQFVEELQRSSVQQQNGVSSGGDGRLTIDKEVRLSLKNGREGPPPGVDAPRPHHPYAGWHGSGVTGSPRGQALPMTGTTVQQQQQPQLWRGTPPTITGTSVNARNPGEGSNPSTAPHHASLTTSSLGKRWPVTDLIRPQPHHARGGVRCPGDRRHHTASAKKVLRSASSAFSECSAGETGEVSSSMSRTTAGTIVK</sequence>
<dbReference type="OMA" id="LQNDCAN"/>
<evidence type="ECO:0000313" key="2">
    <source>
        <dbReference type="EMBL" id="CCC47945.1"/>
    </source>
</evidence>
<accession>G0TVH9</accession>
<feature type="region of interest" description="Disordered" evidence="1">
    <location>
        <begin position="168"/>
        <end position="290"/>
    </location>
</feature>
<feature type="compositionally biased region" description="Polar residues" evidence="1">
    <location>
        <begin position="226"/>
        <end position="258"/>
    </location>
</feature>
<feature type="region of interest" description="Disordered" evidence="1">
    <location>
        <begin position="306"/>
        <end position="328"/>
    </location>
</feature>
<evidence type="ECO:0000256" key="1">
    <source>
        <dbReference type="SAM" id="MobiDB-lite"/>
    </source>
</evidence>
<feature type="compositionally biased region" description="Polar residues" evidence="1">
    <location>
        <begin position="313"/>
        <end position="328"/>
    </location>
</feature>
<feature type="compositionally biased region" description="Low complexity" evidence="1">
    <location>
        <begin position="12"/>
        <end position="24"/>
    </location>
</feature>
<gene>
    <name evidence="2" type="ORF">TVY486_0501540</name>
</gene>
<name>G0TVH9_TRYVY</name>
<proteinExistence type="predicted"/>
<dbReference type="AlphaFoldDB" id="G0TVH9"/>
<organism evidence="2">
    <name type="scientific">Trypanosoma vivax (strain Y486)</name>
    <dbReference type="NCBI Taxonomy" id="1055687"/>
    <lineage>
        <taxon>Eukaryota</taxon>
        <taxon>Discoba</taxon>
        <taxon>Euglenozoa</taxon>
        <taxon>Kinetoplastea</taxon>
        <taxon>Metakinetoplastina</taxon>
        <taxon>Trypanosomatida</taxon>
        <taxon>Trypanosomatidae</taxon>
        <taxon>Trypanosoma</taxon>
        <taxon>Duttonella</taxon>
    </lineage>
</organism>
<reference evidence="2" key="1">
    <citation type="journal article" date="2012" name="Proc. Natl. Acad. Sci. U.S.A.">
        <title>Antigenic diversity is generated by distinct evolutionary mechanisms in African trypanosome species.</title>
        <authorList>
            <person name="Jackson A.P."/>
            <person name="Berry A."/>
            <person name="Aslett M."/>
            <person name="Allison H.C."/>
            <person name="Burton P."/>
            <person name="Vavrova-Anderson J."/>
            <person name="Brown R."/>
            <person name="Browne H."/>
            <person name="Corton N."/>
            <person name="Hauser H."/>
            <person name="Gamble J."/>
            <person name="Gilderthorp R."/>
            <person name="Marcello L."/>
            <person name="McQuillan J."/>
            <person name="Otto T.D."/>
            <person name="Quail M.A."/>
            <person name="Sanders M.J."/>
            <person name="van Tonder A."/>
            <person name="Ginger M.L."/>
            <person name="Field M.C."/>
            <person name="Barry J.D."/>
            <person name="Hertz-Fowler C."/>
            <person name="Berriman M."/>
        </authorList>
    </citation>
    <scope>NUCLEOTIDE SEQUENCE</scope>
    <source>
        <strain evidence="2">Y486</strain>
    </source>
</reference>
<feature type="region of interest" description="Disordered" evidence="1">
    <location>
        <begin position="1"/>
        <end position="28"/>
    </location>
</feature>
<protein>
    <submittedName>
        <fullName evidence="2">Uncharacterized protein</fullName>
    </submittedName>
</protein>
<feature type="compositionally biased region" description="Polar residues" evidence="1">
    <location>
        <begin position="1"/>
        <end position="11"/>
    </location>
</feature>